<dbReference type="AlphaFoldDB" id="A0A1E1ITM2"/>
<organism evidence="2">
    <name type="scientific">Leishmania guyanensis</name>
    <dbReference type="NCBI Taxonomy" id="5670"/>
    <lineage>
        <taxon>Eukaryota</taxon>
        <taxon>Discoba</taxon>
        <taxon>Euglenozoa</taxon>
        <taxon>Kinetoplastea</taxon>
        <taxon>Metakinetoplastina</taxon>
        <taxon>Trypanosomatida</taxon>
        <taxon>Trypanosomatidae</taxon>
        <taxon>Leishmaniinae</taxon>
        <taxon>Leishmania</taxon>
        <taxon>Leishmania guyanensis species complex</taxon>
    </lineage>
</organism>
<protein>
    <submittedName>
        <fullName evidence="2">Uncharacterized protein</fullName>
    </submittedName>
</protein>
<dbReference type="SUPFAM" id="SSF58104">
    <property type="entry name" value="Methyl-accepting chemotaxis protein (MCP) signaling domain"/>
    <property type="match status" value="1"/>
</dbReference>
<sequence>MPPNTHTFDTRTHGWARTICDDERGSLATLGSEPKRAIRGCRRGVATVVVMEDVIDFIQSRPLIGYQMDGAHLNNVLVSLARQQQQLMDAQNRLNNRLGDIVDDVREIRDHQKQLESVIGELGGPAQLHHVRSRIADVERAVDGLARDMQDTKDVANAAGRDANQAGRLADDASRAASSLRDSVNALGGDMEKVAHQLESHRKSIGKALGDLEKDRQHLEQQVREAIREVQQRIERESGVERLRQMLDELSDRTDENFRSVEESARAVDAELSRQDTNQAALRAEISALDERARTALAALSSDADNKYHKLLDAFRQYEAGWTDLEEHMVRAGQLLASRKQLSPRSTSIRR</sequence>
<name>A0A1E1ITM2_LEIGU</name>
<evidence type="ECO:0000256" key="1">
    <source>
        <dbReference type="SAM" id="Coils"/>
    </source>
</evidence>
<feature type="coiled-coil region" evidence="1">
    <location>
        <begin position="202"/>
        <end position="236"/>
    </location>
</feature>
<dbReference type="InterPro" id="IPR027267">
    <property type="entry name" value="AH/BAR_dom_sf"/>
</dbReference>
<reference evidence="2" key="1">
    <citation type="submission" date="2012-08" db="EMBL/GenBank/DDBJ databases">
        <title>Comparative genomics of metastatic and non-metastatic Leishmania guyanensis provides insights into polygenic factors involved in Leishmania RNA virus infection.</title>
        <authorList>
            <person name="Smith D."/>
            <person name="Hertz-Fowler C."/>
            <person name="Martin R."/>
            <person name="Dickens N."/>
            <person name="Fasel N."/>
            <person name="Falquet L."/>
            <person name="Beverley S."/>
            <person name="Zangger H."/>
            <person name="Calderon-Copete S."/>
            <person name="Mottram J."/>
            <person name="Xenarios I."/>
        </authorList>
    </citation>
    <scope>NUCLEOTIDE SEQUENCE</scope>
    <source>
        <strain evidence="2">MHOM/BR/75/M4147/SSU:IR2SAT-LUC</strain>
    </source>
</reference>
<dbReference type="EMBL" id="CALQ01000620">
    <property type="protein sequence ID" value="CCM14619.1"/>
    <property type="molecule type" value="Genomic_DNA"/>
</dbReference>
<dbReference type="Gene3D" id="1.20.1270.60">
    <property type="entry name" value="Arfaptin homology (AH) domain/BAR domain"/>
    <property type="match status" value="1"/>
</dbReference>
<proteinExistence type="predicted"/>
<evidence type="ECO:0000313" key="2">
    <source>
        <dbReference type="EMBL" id="CCM14619.1"/>
    </source>
</evidence>
<accession>A0A1E1ITM2</accession>
<gene>
    <name evidence="2" type="primary">LgM4147LRVhigh.19.00730.00240</name>
    <name evidence="2" type="ORF">BN36_1921190</name>
</gene>
<keyword evidence="1" id="KW-0175">Coiled coil</keyword>